<dbReference type="PANTHER" id="PTHR30092:SF0">
    <property type="entry name" value="INNER MEMBRANE PROTEIN CRED"/>
    <property type="match status" value="1"/>
</dbReference>
<sequence>MKKILNNQVVNKFGFVLLLFVLLQIPLTMVTDLISERSYRLEEVRSEIARSSTGEQRIIGPFITVNFTEVVNHEGKSYFSEHRKYILPEVFNFDADLESYAKYRGIYQARLYKADSHLTGSFDLNRITAIAPEKINSISMVVGVADSRGLIKLNKMQLDGKTIEVQPGTGLNQFAQGFHTNLDLAQLLAISDNKEAKTSLQLLKFDFSFLLQGMESIQISPIGKESNISMASAWPHPSFTGDFLPISSDISDNGFNAQWVSNNFSSNISQLFEHCMVDKAACAELERRQMGVDLIEPVDHYLKSHRAVNYSLLVITLVFASFFLLELFQARPMHPVQYGFVGLALALFYLLLISLSEHTGFNWAYIMSAIASTLLLSIYVGGMLANAKHGRLFGLCLMGLYGLLFGLLQAESYALLMGSLLCFAILSLLMVMTRNVDWYAKSNEHVDVVADVAKDTPVGLENESQ</sequence>
<accession>A0A9X1Z9G3</accession>
<protein>
    <submittedName>
        <fullName evidence="2">Cell envelope integrity protein CreD</fullName>
    </submittedName>
</protein>
<dbReference type="RefSeq" id="WP_248948352.1">
    <property type="nucleotide sequence ID" value="NZ_JAKILB010000001.1"/>
</dbReference>
<dbReference type="EMBL" id="JAKILB010000001">
    <property type="protein sequence ID" value="MCL1137363.1"/>
    <property type="molecule type" value="Genomic_DNA"/>
</dbReference>
<organism evidence="2 3">
    <name type="scientific">Shewanella pneumatophori</name>
    <dbReference type="NCBI Taxonomy" id="314092"/>
    <lineage>
        <taxon>Bacteria</taxon>
        <taxon>Pseudomonadati</taxon>
        <taxon>Pseudomonadota</taxon>
        <taxon>Gammaproteobacteria</taxon>
        <taxon>Alteromonadales</taxon>
        <taxon>Shewanellaceae</taxon>
        <taxon>Shewanella</taxon>
    </lineage>
</organism>
<feature type="transmembrane region" description="Helical" evidence="1">
    <location>
        <begin position="307"/>
        <end position="325"/>
    </location>
</feature>
<gene>
    <name evidence="2" type="primary">creD</name>
    <name evidence="2" type="ORF">L2740_02150</name>
</gene>
<keyword evidence="1" id="KW-1133">Transmembrane helix</keyword>
<dbReference type="Proteomes" id="UP001139293">
    <property type="component" value="Unassembled WGS sequence"/>
</dbReference>
<dbReference type="Pfam" id="PF06123">
    <property type="entry name" value="CreD"/>
    <property type="match status" value="1"/>
</dbReference>
<keyword evidence="1" id="KW-0812">Transmembrane</keyword>
<evidence type="ECO:0000313" key="3">
    <source>
        <dbReference type="Proteomes" id="UP001139293"/>
    </source>
</evidence>
<feature type="transmembrane region" description="Helical" evidence="1">
    <location>
        <begin position="392"/>
        <end position="408"/>
    </location>
</feature>
<feature type="transmembrane region" description="Helical" evidence="1">
    <location>
        <begin position="337"/>
        <end position="355"/>
    </location>
</feature>
<dbReference type="PIRSF" id="PIRSF004548">
    <property type="entry name" value="CreD"/>
    <property type="match status" value="1"/>
</dbReference>
<reference evidence="2" key="1">
    <citation type="submission" date="2022-01" db="EMBL/GenBank/DDBJ databases">
        <title>Whole genome-based taxonomy of the Shewanellaceae.</title>
        <authorList>
            <person name="Martin-Rodriguez A.J."/>
        </authorList>
    </citation>
    <scope>NUCLEOTIDE SEQUENCE</scope>
    <source>
        <strain evidence="2">KCTC 23973</strain>
    </source>
</reference>
<dbReference type="GO" id="GO:0005886">
    <property type="term" value="C:plasma membrane"/>
    <property type="evidence" value="ECO:0007669"/>
    <property type="project" value="TreeGrafter"/>
</dbReference>
<keyword evidence="3" id="KW-1185">Reference proteome</keyword>
<evidence type="ECO:0000256" key="1">
    <source>
        <dbReference type="SAM" id="Phobius"/>
    </source>
</evidence>
<dbReference type="PANTHER" id="PTHR30092">
    <property type="entry name" value="INNER MEMBRANE PROTEIN CRED"/>
    <property type="match status" value="1"/>
</dbReference>
<name>A0A9X1Z9G3_9GAMM</name>
<dbReference type="NCBIfam" id="NF008712">
    <property type="entry name" value="PRK11715.1-1"/>
    <property type="match status" value="1"/>
</dbReference>
<dbReference type="AlphaFoldDB" id="A0A9X1Z9G3"/>
<comment type="caution">
    <text evidence="2">The sequence shown here is derived from an EMBL/GenBank/DDBJ whole genome shotgun (WGS) entry which is preliminary data.</text>
</comment>
<proteinExistence type="predicted"/>
<evidence type="ECO:0000313" key="2">
    <source>
        <dbReference type="EMBL" id="MCL1137363.1"/>
    </source>
</evidence>
<dbReference type="InterPro" id="IPR010364">
    <property type="entry name" value="Uncharacterised_IM_CreD"/>
</dbReference>
<feature type="transmembrane region" description="Helical" evidence="1">
    <location>
        <begin position="414"/>
        <end position="432"/>
    </location>
</feature>
<keyword evidence="1" id="KW-0472">Membrane</keyword>
<feature type="transmembrane region" description="Helical" evidence="1">
    <location>
        <begin position="361"/>
        <end position="380"/>
    </location>
</feature>